<protein>
    <recommendedName>
        <fullName evidence="2">Nucleoside phosphorylase domain-containing protein</fullName>
    </recommendedName>
</protein>
<comment type="caution">
    <text evidence="3">The sequence shown here is derived from an EMBL/GenBank/DDBJ whole genome shotgun (WGS) entry which is preliminary data.</text>
</comment>
<reference evidence="5 6" key="1">
    <citation type="journal article" date="2020" name="bioRxiv">
        <title>Sequence and annotation of 42 cannabis genomes reveals extensive copy number variation in cannabinoid synthesis and pathogen resistance genes.</title>
        <authorList>
            <person name="Mckernan K.J."/>
            <person name="Helbert Y."/>
            <person name="Kane L.T."/>
            <person name="Ebling H."/>
            <person name="Zhang L."/>
            <person name="Liu B."/>
            <person name="Eaton Z."/>
            <person name="Mclaughlin S."/>
            <person name="Kingan S."/>
            <person name="Baybayan P."/>
            <person name="Concepcion G."/>
            <person name="Jordan M."/>
            <person name="Riva A."/>
            <person name="Barbazuk W."/>
            <person name="Harkins T."/>
        </authorList>
    </citation>
    <scope>NUCLEOTIDE SEQUENCE [LARGE SCALE GENOMIC DNA]</scope>
    <source>
        <strain evidence="5 6">cv. Jamaican Lion 4</strain>
        <strain evidence="4">Father</strain>
        <strain evidence="3">Mother</strain>
        <tissue evidence="3">Leaf</tissue>
    </source>
</reference>
<dbReference type="Proteomes" id="UP000583929">
    <property type="component" value="Unassembled WGS sequence"/>
</dbReference>
<evidence type="ECO:0000256" key="1">
    <source>
        <dbReference type="SAM" id="Phobius"/>
    </source>
</evidence>
<feature type="transmembrane region" description="Helical" evidence="1">
    <location>
        <begin position="7"/>
        <end position="25"/>
    </location>
</feature>
<evidence type="ECO:0000313" key="4">
    <source>
        <dbReference type="EMBL" id="KAF4401336.1"/>
    </source>
</evidence>
<gene>
    <name evidence="3" type="ORF">F8388_002615</name>
    <name evidence="4" type="ORF">G4B88_014177</name>
</gene>
<evidence type="ECO:0000313" key="3">
    <source>
        <dbReference type="EMBL" id="KAF4368004.1"/>
    </source>
</evidence>
<dbReference type="PANTHER" id="PTHR21234:SF30">
    <property type="entry name" value="PHOSPHORYLASE SUPERFAMILY PROTEIN"/>
    <property type="match status" value="1"/>
</dbReference>
<accession>A0A7J6FBF6</accession>
<dbReference type="EMBL" id="JAATIP010000137">
    <property type="protein sequence ID" value="KAF4368004.1"/>
    <property type="molecule type" value="Genomic_DNA"/>
</dbReference>
<evidence type="ECO:0000313" key="6">
    <source>
        <dbReference type="Proteomes" id="UP000583929"/>
    </source>
</evidence>
<dbReference type="Pfam" id="PF01048">
    <property type="entry name" value="PNP_UDP_1"/>
    <property type="match status" value="1"/>
</dbReference>
<organism evidence="3 5">
    <name type="scientific">Cannabis sativa</name>
    <name type="common">Hemp</name>
    <name type="synonym">Marijuana</name>
    <dbReference type="NCBI Taxonomy" id="3483"/>
    <lineage>
        <taxon>Eukaryota</taxon>
        <taxon>Viridiplantae</taxon>
        <taxon>Streptophyta</taxon>
        <taxon>Embryophyta</taxon>
        <taxon>Tracheophyta</taxon>
        <taxon>Spermatophyta</taxon>
        <taxon>Magnoliopsida</taxon>
        <taxon>eudicotyledons</taxon>
        <taxon>Gunneridae</taxon>
        <taxon>Pentapetalae</taxon>
        <taxon>rosids</taxon>
        <taxon>fabids</taxon>
        <taxon>Rosales</taxon>
        <taxon>Cannabaceae</taxon>
        <taxon>Cannabis</taxon>
    </lineage>
</organism>
<evidence type="ECO:0000259" key="2">
    <source>
        <dbReference type="Pfam" id="PF01048"/>
    </source>
</evidence>
<keyword evidence="1" id="KW-0812">Transmembrane</keyword>
<dbReference type="AlphaFoldDB" id="A0A7J6FBF6"/>
<sequence length="352" mass="38942">MGQYWKWLGYYLMIWEIVLVLGVLGSSTDHLGGSGSSWKRSYKKIVKQINGKGPYIGLITVYPPEEDAFFSTGSFQPDSDYPFLDLSGRRFRVGNVYGKRVIYVKCGVGLINAAATTQQMLDVFNMRGIIHFGIAGNINDSMSIGDVTIPKEFADTGIWDWLNPNATVDSTDIAGLDVKNYNVPEGGENLLGHIGFNFEQFYSNSGKPNTAQPMVWAQVNQHWLHVASKLEGMELKQCVNSTLCLEKKPKLVVGLRGSTSNIFVDNAAYRDFLFQTFQVSSSDMESFAVVMTSLSNEFPVLVIRGLSDIAGGQEGTNTIELFGSLAALNTANSVIRFLKELKAFDDSNYSYM</sequence>
<keyword evidence="6" id="KW-1185">Reference proteome</keyword>
<dbReference type="InterPro" id="IPR000845">
    <property type="entry name" value="Nucleoside_phosphorylase_d"/>
</dbReference>
<keyword evidence="1" id="KW-0472">Membrane</keyword>
<dbReference type="EMBL" id="JAATIQ010000013">
    <property type="protein sequence ID" value="KAF4401336.1"/>
    <property type="molecule type" value="Genomic_DNA"/>
</dbReference>
<evidence type="ECO:0000313" key="5">
    <source>
        <dbReference type="Proteomes" id="UP000525078"/>
    </source>
</evidence>
<name>A0A7J6FBF6_CANSA</name>
<dbReference type="InterPro" id="IPR035994">
    <property type="entry name" value="Nucleoside_phosphorylase_sf"/>
</dbReference>
<dbReference type="GO" id="GO:0003824">
    <property type="term" value="F:catalytic activity"/>
    <property type="evidence" value="ECO:0007669"/>
    <property type="project" value="InterPro"/>
</dbReference>
<proteinExistence type="predicted"/>
<feature type="domain" description="Nucleoside phosphorylase" evidence="2">
    <location>
        <begin position="56"/>
        <end position="338"/>
    </location>
</feature>
<dbReference type="CDD" id="cd09008">
    <property type="entry name" value="MTAN"/>
    <property type="match status" value="1"/>
</dbReference>
<dbReference type="Proteomes" id="UP000525078">
    <property type="component" value="Unassembled WGS sequence"/>
</dbReference>
<dbReference type="SUPFAM" id="SSF53167">
    <property type="entry name" value="Purine and uridine phosphorylases"/>
    <property type="match status" value="1"/>
</dbReference>
<dbReference type="PANTHER" id="PTHR21234">
    <property type="entry name" value="PURINE NUCLEOSIDE PHOSPHORYLASE"/>
    <property type="match status" value="1"/>
</dbReference>
<keyword evidence="1" id="KW-1133">Transmembrane helix</keyword>
<dbReference type="Gene3D" id="3.40.50.1580">
    <property type="entry name" value="Nucleoside phosphorylase domain"/>
    <property type="match status" value="1"/>
</dbReference>
<dbReference type="GO" id="GO:0009116">
    <property type="term" value="P:nucleoside metabolic process"/>
    <property type="evidence" value="ECO:0007669"/>
    <property type="project" value="InterPro"/>
</dbReference>